<evidence type="ECO:0000259" key="5">
    <source>
        <dbReference type="PROSITE" id="PS50835"/>
    </source>
</evidence>
<feature type="domain" description="Ig-like" evidence="5">
    <location>
        <begin position="540"/>
        <end position="645"/>
    </location>
</feature>
<dbReference type="InterPro" id="IPR013151">
    <property type="entry name" value="Immunoglobulin_dom"/>
</dbReference>
<dbReference type="SMART" id="SM00409">
    <property type="entry name" value="IG"/>
    <property type="match status" value="9"/>
</dbReference>
<feature type="domain" description="Ig-like" evidence="5">
    <location>
        <begin position="863"/>
        <end position="944"/>
    </location>
</feature>
<feature type="domain" description="Ig-like" evidence="5">
    <location>
        <begin position="656"/>
        <end position="761"/>
    </location>
</feature>
<reference evidence="6" key="1">
    <citation type="submission" date="2020-10" db="EMBL/GenBank/DDBJ databases">
        <title>Chromosome-scale genome assembly of the Allis shad, Alosa alosa.</title>
        <authorList>
            <person name="Margot Z."/>
            <person name="Christophe K."/>
            <person name="Cabau C."/>
            <person name="Louis A."/>
            <person name="Berthelot C."/>
            <person name="Parey E."/>
            <person name="Roest Crollius H."/>
            <person name="Montfort J."/>
            <person name="Robinson-Rechavi M."/>
            <person name="Bucao C."/>
            <person name="Bouchez O."/>
            <person name="Gislard M."/>
            <person name="Lluch J."/>
            <person name="Milhes M."/>
            <person name="Lampietro C."/>
            <person name="Lopez Roques C."/>
            <person name="Donnadieu C."/>
            <person name="Braasch I."/>
            <person name="Desvignes T."/>
            <person name="Postlethwait J."/>
            <person name="Bobe J."/>
            <person name="Guiguen Y."/>
        </authorList>
    </citation>
    <scope>NUCLEOTIDE SEQUENCE</scope>
    <source>
        <strain evidence="6">M-15738</strain>
        <tissue evidence="6">Blood</tissue>
    </source>
</reference>
<evidence type="ECO:0000256" key="3">
    <source>
        <dbReference type="ARBA" id="ARBA00023319"/>
    </source>
</evidence>
<dbReference type="InterPro" id="IPR003598">
    <property type="entry name" value="Ig_sub2"/>
</dbReference>
<dbReference type="GO" id="GO:0004888">
    <property type="term" value="F:transmembrane signaling receptor activity"/>
    <property type="evidence" value="ECO:0007669"/>
    <property type="project" value="TreeGrafter"/>
</dbReference>
<dbReference type="InterPro" id="IPR007110">
    <property type="entry name" value="Ig-like_dom"/>
</dbReference>
<keyword evidence="2" id="KW-1015">Disulfide bond</keyword>
<dbReference type="SUPFAM" id="SSF48726">
    <property type="entry name" value="Immunoglobulin"/>
    <property type="match status" value="9"/>
</dbReference>
<dbReference type="InterPro" id="IPR036179">
    <property type="entry name" value="Ig-like_dom_sf"/>
</dbReference>
<dbReference type="GO" id="GO:0006955">
    <property type="term" value="P:immune response"/>
    <property type="evidence" value="ECO:0007669"/>
    <property type="project" value="TreeGrafter"/>
</dbReference>
<gene>
    <name evidence="6" type="ORF">AALO_G00115750</name>
</gene>
<evidence type="ECO:0000313" key="7">
    <source>
        <dbReference type="Proteomes" id="UP000823561"/>
    </source>
</evidence>
<keyword evidence="4" id="KW-0472">Membrane</keyword>
<dbReference type="InterPro" id="IPR003599">
    <property type="entry name" value="Ig_sub"/>
</dbReference>
<proteinExistence type="predicted"/>
<feature type="domain" description="Ig-like" evidence="5">
    <location>
        <begin position="239"/>
        <end position="326"/>
    </location>
</feature>
<feature type="domain" description="Ig-like" evidence="5">
    <location>
        <begin position="773"/>
        <end position="862"/>
    </location>
</feature>
<feature type="domain" description="Ig-like" evidence="5">
    <location>
        <begin position="30"/>
        <end position="117"/>
    </location>
</feature>
<dbReference type="InterPro" id="IPR050488">
    <property type="entry name" value="Ig_Fc_receptor"/>
</dbReference>
<evidence type="ECO:0000256" key="4">
    <source>
        <dbReference type="SAM" id="Phobius"/>
    </source>
</evidence>
<dbReference type="Pfam" id="PF13927">
    <property type="entry name" value="Ig_3"/>
    <property type="match status" value="2"/>
</dbReference>
<feature type="domain" description="Ig-like" evidence="5">
    <location>
        <begin position="122"/>
        <end position="227"/>
    </location>
</feature>
<comment type="caution">
    <text evidence="6">The sequence shown here is derived from an EMBL/GenBank/DDBJ whole genome shotgun (WGS) entry which is preliminary data.</text>
</comment>
<keyword evidence="4" id="KW-1133">Transmembrane helix</keyword>
<feature type="domain" description="Ig-like" evidence="5">
    <location>
        <begin position="448"/>
        <end position="535"/>
    </location>
</feature>
<dbReference type="Proteomes" id="UP000823561">
    <property type="component" value="Chromosome 8"/>
</dbReference>
<dbReference type="EMBL" id="JADWDJ010000008">
    <property type="protein sequence ID" value="KAG5277283.1"/>
    <property type="molecule type" value="Genomic_DNA"/>
</dbReference>
<dbReference type="PANTHER" id="PTHR11481">
    <property type="entry name" value="IMMUNOGLOBULIN FC RECEPTOR"/>
    <property type="match status" value="1"/>
</dbReference>
<feature type="domain" description="Ig-like" evidence="5">
    <location>
        <begin position="331"/>
        <end position="436"/>
    </location>
</feature>
<keyword evidence="3" id="KW-0393">Immunoglobulin domain</keyword>
<dbReference type="AlphaFoldDB" id="A0AAV6GQ32"/>
<dbReference type="SMART" id="SM00408">
    <property type="entry name" value="IGc2"/>
    <property type="match status" value="8"/>
</dbReference>
<dbReference type="GO" id="GO:0007166">
    <property type="term" value="P:cell surface receptor signaling pathway"/>
    <property type="evidence" value="ECO:0007669"/>
    <property type="project" value="TreeGrafter"/>
</dbReference>
<feature type="transmembrane region" description="Helical" evidence="4">
    <location>
        <begin position="959"/>
        <end position="984"/>
    </location>
</feature>
<evidence type="ECO:0000256" key="2">
    <source>
        <dbReference type="ARBA" id="ARBA00023157"/>
    </source>
</evidence>
<dbReference type="GO" id="GO:0009897">
    <property type="term" value="C:external side of plasma membrane"/>
    <property type="evidence" value="ECO:0007669"/>
    <property type="project" value="TreeGrafter"/>
</dbReference>
<evidence type="ECO:0000256" key="1">
    <source>
        <dbReference type="ARBA" id="ARBA00022729"/>
    </source>
</evidence>
<dbReference type="Pfam" id="PF13895">
    <property type="entry name" value="Ig_2"/>
    <property type="match status" value="1"/>
</dbReference>
<dbReference type="InterPro" id="IPR013783">
    <property type="entry name" value="Ig-like_fold"/>
</dbReference>
<dbReference type="Pfam" id="PF00047">
    <property type="entry name" value="ig"/>
    <property type="match status" value="1"/>
</dbReference>
<sequence>MKYSGVFGMQRKTFLDPAAEFPYIQRCLSPPASLVIRPNRAQLFESESVSLSCEVQDNSTGWRLRWSTDREEESDCPRDWRSEAGPTCSSSSTSVWDRGVYWCESESGQHSNAVNITFNSRPHPVLRVSSHSWPAEGDSVTLSCEVRHTSLNWTFLWYRAVPSRTVPYRRNSADVRYRGNTYSVELLLDSRRGAGGSYTLSPAALQHTGLYVCRAEVGDPTHQTEFSDVEALWVTGLSPPASLVIRPNRAQLFESESVSLSCEVQDNSTGWRLRWSTDREEESDCPRDWRSEAGPTCSSSSTSVWDRGVYWCESESGQHSNAVNITFNSRPHPVLRVSSHSWPAEGDSVTLSCEVRHTSLNWTFLWYRAVPSKTVPHRQNSADVRYRGNTYSVELLSDSSRGAGGSYTLSPVALQHTGLYVCRAEGGDPTYQTEFSYVEALWVTGLSPPASLVIRPNRAQLFESESVSLSCEVQDNSTGWRLRWSTNREEKSDCPRDWRSEAGPTCSSSSTSVWDRGVYWCESESGQHSNAVNITFNSRPRPVLRVCPDSWPAEGDSVTLSCEVRDTSLNWTFLWYRAVPSRTVPYRRNSPDVHYRGNTYSVMLLSDSSRGAGGFYTLSPAALQHTGLYVCRAEGGDPTYQTEFSDVEALWVTVRPHPVLRVSSHSWPAEGDSVTLTCEVRHTSLNWTFLWYRAVPSRTVPYRRNSPDVHYRGNTYSVKLLSDSSRGAGGSYTLSPVALQHTGLYVCRAEGGDPTYQTDFSDVKSLWVTGLSPPASLVIRPNRAQLFESESVSLSCEVQDNSTGWRLRWSTNREEESDCPRNWRSEAGPTCSSGSTSVWDRGVYWCESETGQHSNAVKISITSGFVILESPTHPVTEGDPLTLRCVSQSRPSTTSADFYKDGSLLQSQSAGELTIPAVSKAHAGSYQCRHPELGESPESWVTVTGRESPQVIVIDGIPVYLLTLVGSLLVVSLGLLGIVTLVVICHRSKSTALNVKARNMRHSTPSVIPESLVLLN</sequence>
<keyword evidence="7" id="KW-1185">Reference proteome</keyword>
<keyword evidence="1" id="KW-0732">Signal</keyword>
<name>A0AAV6GQ32_9TELE</name>
<dbReference type="PANTHER" id="PTHR11481:SF64">
    <property type="entry name" value="FC RECEPTOR-LIKE PROTEIN 4"/>
    <property type="match status" value="1"/>
</dbReference>
<dbReference type="PROSITE" id="PS50835">
    <property type="entry name" value="IG_LIKE"/>
    <property type="match status" value="9"/>
</dbReference>
<organism evidence="6 7">
    <name type="scientific">Alosa alosa</name>
    <name type="common">allis shad</name>
    <dbReference type="NCBI Taxonomy" id="278164"/>
    <lineage>
        <taxon>Eukaryota</taxon>
        <taxon>Metazoa</taxon>
        <taxon>Chordata</taxon>
        <taxon>Craniata</taxon>
        <taxon>Vertebrata</taxon>
        <taxon>Euteleostomi</taxon>
        <taxon>Actinopterygii</taxon>
        <taxon>Neopterygii</taxon>
        <taxon>Teleostei</taxon>
        <taxon>Clupei</taxon>
        <taxon>Clupeiformes</taxon>
        <taxon>Clupeoidei</taxon>
        <taxon>Clupeidae</taxon>
        <taxon>Alosa</taxon>
    </lineage>
</organism>
<protein>
    <recommendedName>
        <fullName evidence="5">Ig-like domain-containing protein</fullName>
    </recommendedName>
</protein>
<evidence type="ECO:0000313" key="6">
    <source>
        <dbReference type="EMBL" id="KAG5277283.1"/>
    </source>
</evidence>
<keyword evidence="4" id="KW-0812">Transmembrane</keyword>
<dbReference type="Gene3D" id="2.60.40.10">
    <property type="entry name" value="Immunoglobulins"/>
    <property type="match status" value="9"/>
</dbReference>
<accession>A0AAV6GQ32</accession>